<dbReference type="NCBIfam" id="TIGR03956">
    <property type="entry name" value="rSAM_HydE"/>
    <property type="match status" value="1"/>
</dbReference>
<feature type="domain" description="Radical SAM core" evidence="9">
    <location>
        <begin position="32"/>
        <end position="252"/>
    </location>
</feature>
<reference evidence="10 11" key="1">
    <citation type="submission" date="2016-10" db="EMBL/GenBank/DDBJ databases">
        <authorList>
            <person name="de Groot N.N."/>
        </authorList>
    </citation>
    <scope>NUCLEOTIDE SEQUENCE [LARGE SCALE GENOMIC DNA]</scope>
    <source>
        <strain evidence="10 11">AA1</strain>
    </source>
</reference>
<comment type="cofactor">
    <cofactor evidence="6">
        <name>[2Fe-2S] cluster</name>
        <dbReference type="ChEBI" id="CHEBI:190135"/>
    </cofactor>
</comment>
<dbReference type="GO" id="GO:0042364">
    <property type="term" value="P:water-soluble vitamin biosynthetic process"/>
    <property type="evidence" value="ECO:0007669"/>
    <property type="project" value="UniProtKB-ARBA"/>
</dbReference>
<dbReference type="Gene3D" id="3.20.20.70">
    <property type="entry name" value="Aldolase class I"/>
    <property type="match status" value="1"/>
</dbReference>
<dbReference type="Pfam" id="PF06968">
    <property type="entry name" value="BATS"/>
    <property type="match status" value="1"/>
</dbReference>
<keyword evidence="5 7" id="KW-0411">Iron-sulfur</keyword>
<evidence type="ECO:0000313" key="10">
    <source>
        <dbReference type="EMBL" id="SCY49591.1"/>
    </source>
</evidence>
<evidence type="ECO:0000256" key="2">
    <source>
        <dbReference type="ARBA" id="ARBA00022691"/>
    </source>
</evidence>
<feature type="binding site" evidence="7">
    <location>
        <position position="53"/>
    </location>
    <ligand>
        <name>[4Fe-4S] cluster</name>
        <dbReference type="ChEBI" id="CHEBI:49883"/>
        <note>4Fe-4S-S-AdoMet</note>
    </ligand>
</feature>
<dbReference type="SMART" id="SM00876">
    <property type="entry name" value="BATS"/>
    <property type="match status" value="1"/>
</dbReference>
<evidence type="ECO:0000256" key="5">
    <source>
        <dbReference type="ARBA" id="ARBA00023014"/>
    </source>
</evidence>
<dbReference type="GO" id="GO:0051539">
    <property type="term" value="F:4 iron, 4 sulfur cluster binding"/>
    <property type="evidence" value="ECO:0007669"/>
    <property type="project" value="UniProtKB-KW"/>
</dbReference>
<sequence length="333" mass="36410">MTRDEILDYLQGKDDAGLFAGARAVRHEIFGDEIYLRGIVEFTSFCRCRCNYCGLRAPNDEVFRYRLTEAEILDAVDELAALGLPTVVLQGGEDPHYDGAFIGRIVRSIKARHAIAVTLSLGERGAETFSHWRECGADRYLLKMETLNEDLYGTYRPGCDFHQRLAGVRSLQRLGYEAGSGIITGLPGMTLETLADDILAVTDLSLDMISAGPFVPHPQTPFGTENPGDPQIALRTMAILRLLNPHANIPATSALETVREEGRKQGIDAGANVLMFSVTPATVRKNYAIYPGKNQETRTAAHTVQNARELIRSMGLSPSSSLGGSKVLEKRAG</sequence>
<dbReference type="SFLD" id="SFLDG01280">
    <property type="entry name" value="HydE/PylB-like"/>
    <property type="match status" value="1"/>
</dbReference>
<evidence type="ECO:0000256" key="8">
    <source>
        <dbReference type="PIRSR" id="PIRSR004762-2"/>
    </source>
</evidence>
<evidence type="ECO:0000256" key="7">
    <source>
        <dbReference type="PIRSR" id="PIRSR004762-1"/>
    </source>
</evidence>
<dbReference type="InterPro" id="IPR010722">
    <property type="entry name" value="BATS_dom"/>
</dbReference>
<dbReference type="GO" id="GO:0044272">
    <property type="term" value="P:sulfur compound biosynthetic process"/>
    <property type="evidence" value="ECO:0007669"/>
    <property type="project" value="UniProtKB-ARBA"/>
</dbReference>
<dbReference type="OrthoDB" id="9775764at2"/>
<feature type="binding site" evidence="8">
    <location>
        <position position="145"/>
    </location>
    <ligand>
        <name>S-adenosyl-L-methionine</name>
        <dbReference type="ChEBI" id="CHEBI:59789"/>
    </ligand>
</feature>
<keyword evidence="3" id="KW-0479">Metal-binding</keyword>
<dbReference type="InterPro" id="IPR024021">
    <property type="entry name" value="FeFe-hyd_HydE_rSAM"/>
</dbReference>
<dbReference type="GO" id="GO:0016740">
    <property type="term" value="F:transferase activity"/>
    <property type="evidence" value="ECO:0007669"/>
    <property type="project" value="TreeGrafter"/>
</dbReference>
<dbReference type="EMBL" id="FMUX01000010">
    <property type="protein sequence ID" value="SCY49591.1"/>
    <property type="molecule type" value="Genomic_DNA"/>
</dbReference>
<dbReference type="Proteomes" id="UP000198870">
    <property type="component" value="Unassembled WGS sequence"/>
</dbReference>
<comment type="cofactor">
    <cofactor evidence="7">
        <name>[4Fe-4S] cluster</name>
        <dbReference type="ChEBI" id="CHEBI:49883"/>
    </cofactor>
    <text evidence="7">Binds 1 [4Fe-4S] cluster. The cluster is coordinated with 3 cysteines and an exchangeable S-adenosyl-L-methionine.</text>
</comment>
<evidence type="ECO:0000256" key="1">
    <source>
        <dbReference type="ARBA" id="ARBA00022485"/>
    </source>
</evidence>
<evidence type="ECO:0000259" key="9">
    <source>
        <dbReference type="PROSITE" id="PS51918"/>
    </source>
</evidence>
<dbReference type="InterPro" id="IPR006638">
    <property type="entry name" value="Elp3/MiaA/NifB-like_rSAM"/>
</dbReference>
<dbReference type="PANTHER" id="PTHR43726:SF1">
    <property type="entry name" value="BIOTIN SYNTHASE"/>
    <property type="match status" value="1"/>
</dbReference>
<proteinExistence type="predicted"/>
<name>A0A1G5GE11_9BACT</name>
<dbReference type="PROSITE" id="PS51918">
    <property type="entry name" value="RADICAL_SAM"/>
    <property type="match status" value="1"/>
</dbReference>
<dbReference type="GO" id="GO:0046872">
    <property type="term" value="F:metal ion binding"/>
    <property type="evidence" value="ECO:0007669"/>
    <property type="project" value="UniProtKB-KW"/>
</dbReference>
<dbReference type="SMART" id="SM00729">
    <property type="entry name" value="Elp3"/>
    <property type="match status" value="1"/>
</dbReference>
<evidence type="ECO:0000256" key="6">
    <source>
        <dbReference type="ARBA" id="ARBA00034078"/>
    </source>
</evidence>
<keyword evidence="4 7" id="KW-0408">Iron</keyword>
<accession>A0A1G5GE11</accession>
<dbReference type="PIRSF" id="PIRSF004762">
    <property type="entry name" value="CHP00423"/>
    <property type="match status" value="1"/>
</dbReference>
<keyword evidence="2 7" id="KW-0949">S-adenosyl-L-methionine</keyword>
<dbReference type="SFLD" id="SFLDS00029">
    <property type="entry name" value="Radical_SAM"/>
    <property type="match status" value="1"/>
</dbReference>
<dbReference type="STRING" id="419481.SAMN05216233_11098"/>
<dbReference type="Pfam" id="PF04055">
    <property type="entry name" value="Radical_SAM"/>
    <property type="match status" value="1"/>
</dbReference>
<dbReference type="SUPFAM" id="SSF102114">
    <property type="entry name" value="Radical SAM enzymes"/>
    <property type="match status" value="1"/>
</dbReference>
<dbReference type="InterPro" id="IPR007197">
    <property type="entry name" value="rSAM"/>
</dbReference>
<evidence type="ECO:0000313" key="11">
    <source>
        <dbReference type="Proteomes" id="UP000198870"/>
    </source>
</evidence>
<feature type="binding site" evidence="8">
    <location>
        <position position="164"/>
    </location>
    <ligand>
        <name>S-adenosyl-L-methionine</name>
        <dbReference type="ChEBI" id="CHEBI:59789"/>
    </ligand>
</feature>
<feature type="binding site" evidence="8">
    <location>
        <position position="120"/>
    </location>
    <ligand>
        <name>(3R)-3-methyl-D-ornithine</name>
        <dbReference type="ChEBI" id="CHEBI:64642"/>
    </ligand>
</feature>
<gene>
    <name evidence="10" type="ORF">SAMN05216233_11098</name>
</gene>
<feature type="binding site" evidence="7">
    <location>
        <position position="46"/>
    </location>
    <ligand>
        <name>[4Fe-4S] cluster</name>
        <dbReference type="ChEBI" id="CHEBI:49883"/>
        <note>4Fe-4S-S-AdoMet</note>
    </ligand>
</feature>
<dbReference type="InterPro" id="IPR034422">
    <property type="entry name" value="HydE/PylB-like"/>
</dbReference>
<dbReference type="CDD" id="cd01335">
    <property type="entry name" value="Radical_SAM"/>
    <property type="match status" value="1"/>
</dbReference>
<dbReference type="InterPro" id="IPR013785">
    <property type="entry name" value="Aldolase_TIM"/>
</dbReference>
<protein>
    <submittedName>
        <fullName evidence="10">Biotin synthase</fullName>
    </submittedName>
</protein>
<evidence type="ECO:0000256" key="3">
    <source>
        <dbReference type="ARBA" id="ARBA00022723"/>
    </source>
</evidence>
<organism evidence="10 11">
    <name type="scientific">Desulfoluna spongiiphila</name>
    <dbReference type="NCBI Taxonomy" id="419481"/>
    <lineage>
        <taxon>Bacteria</taxon>
        <taxon>Pseudomonadati</taxon>
        <taxon>Thermodesulfobacteriota</taxon>
        <taxon>Desulfobacteria</taxon>
        <taxon>Desulfobacterales</taxon>
        <taxon>Desulfolunaceae</taxon>
        <taxon>Desulfoluna</taxon>
    </lineage>
</organism>
<dbReference type="AlphaFoldDB" id="A0A1G5GE11"/>
<dbReference type="InterPro" id="IPR058240">
    <property type="entry name" value="rSAM_sf"/>
</dbReference>
<dbReference type="RefSeq" id="WP_092211376.1">
    <property type="nucleotide sequence ID" value="NZ_FMUX01000010.1"/>
</dbReference>
<feature type="binding site" evidence="8">
    <location>
        <position position="156"/>
    </location>
    <ligand>
        <name>S-adenosyl-L-methionine</name>
        <dbReference type="ChEBI" id="CHEBI:59789"/>
    </ligand>
</feature>
<feature type="binding site" evidence="7">
    <location>
        <position position="50"/>
    </location>
    <ligand>
        <name>[4Fe-4S] cluster</name>
        <dbReference type="ChEBI" id="CHEBI:49883"/>
        <note>4Fe-4S-S-AdoMet</note>
    </ligand>
</feature>
<keyword evidence="1 7" id="KW-0004">4Fe-4S</keyword>
<evidence type="ECO:0000256" key="4">
    <source>
        <dbReference type="ARBA" id="ARBA00023004"/>
    </source>
</evidence>
<dbReference type="PANTHER" id="PTHR43726">
    <property type="entry name" value="3-METHYLORNITHINE SYNTHASE"/>
    <property type="match status" value="1"/>
</dbReference>
<dbReference type="SFLD" id="SFLDG01060">
    <property type="entry name" value="BATS_domain_containing"/>
    <property type="match status" value="1"/>
</dbReference>
<keyword evidence="11" id="KW-1185">Reference proteome</keyword>